<dbReference type="PROSITE" id="PS51257">
    <property type="entry name" value="PROKAR_LIPOPROTEIN"/>
    <property type="match status" value="1"/>
</dbReference>
<keyword evidence="1" id="KW-0732">Signal</keyword>
<sequence>MMTMKKSKLLTAMLMLWALISCAEIRAQEIQKVSNDSIALQEVVVKAARVVNKEDGKLIFPSDIQKQRSFSGFSLLGKLALPHIRVDEAGRSISATDNKGEVQIRINGILANMHDVQMLDVASIMSVDYIDSPGVRYGKNIAYVIDIHTRRASSGGSLGFNLTNALTTKLGSNDVYASVNRGKSQLNILYEQTYVDNKASEYNEDAQYLLHDGSEYQISRKIMNVATRNYDNTLQLKYNLADSALYVFQTTLTTDFSNQPYTSNEVWFSESGKPAYPFYRTSKGRDFTPALDLYFYHQLGKHQSLSADVLGTYIHTKGAYYEGEGEPYQYQVDGKTYSLIAEAIYENRLKPFTFSAGTNLNWKYMDNQYLGDVVSENGIRSLGIYGFAQIKGSLGQFKEGTSRLTYVAGFGLSNQSYRQGDEEFSFWLCRPKLTLAYSLTSSFQIRLGSELSQHISQIAMISDTRIRKNSMEWTVGNPSLKPNSRYENWVVFSFSKPRINTDFTLNYRINRHCDLAKYTRTENDQFLYSQTNQPHCNMLYLTNDTRFDIIPDHLIFSVNAGIYRFFNKGDEYSHCYTAYNYSGTLQGYWGKWTVMLYADNGWNFMEGENIGHNPPSLAASASYHIGDFDFTLYMHNPFMAHPKSYSAEIVNALLRKQVRGYDNSEGNLFRIGVAWNINRGKEYRKIQRNINNEERETGILK</sequence>
<comment type="caution">
    <text evidence="2">The sequence shown here is derived from an EMBL/GenBank/DDBJ whole genome shotgun (WGS) entry which is preliminary data.</text>
</comment>
<protein>
    <recommendedName>
        <fullName evidence="4">TonB-dependent receptor</fullName>
    </recommendedName>
</protein>
<reference evidence="2 3" key="1">
    <citation type="submission" date="2018-08" db="EMBL/GenBank/DDBJ databases">
        <title>A genome reference for cultivated species of the human gut microbiota.</title>
        <authorList>
            <person name="Zou Y."/>
            <person name="Xue W."/>
            <person name="Luo G."/>
        </authorList>
    </citation>
    <scope>NUCLEOTIDE SEQUENCE [LARGE SCALE GENOMIC DNA]</scope>
    <source>
        <strain evidence="2 3">AM16-54</strain>
    </source>
</reference>
<dbReference type="SUPFAM" id="SSF56935">
    <property type="entry name" value="Porins"/>
    <property type="match status" value="1"/>
</dbReference>
<accession>A0A3R6HQS6</accession>
<evidence type="ECO:0000256" key="1">
    <source>
        <dbReference type="SAM" id="SignalP"/>
    </source>
</evidence>
<proteinExistence type="predicted"/>
<dbReference type="EMBL" id="QRKB01000028">
    <property type="protein sequence ID" value="RHH81031.1"/>
    <property type="molecule type" value="Genomic_DNA"/>
</dbReference>
<organism evidence="2 3">
    <name type="scientific">Segatella copri</name>
    <dbReference type="NCBI Taxonomy" id="165179"/>
    <lineage>
        <taxon>Bacteria</taxon>
        <taxon>Pseudomonadati</taxon>
        <taxon>Bacteroidota</taxon>
        <taxon>Bacteroidia</taxon>
        <taxon>Bacteroidales</taxon>
        <taxon>Prevotellaceae</taxon>
        <taxon>Segatella</taxon>
    </lineage>
</organism>
<dbReference type="AlphaFoldDB" id="A0A3R6HQS6"/>
<evidence type="ECO:0000313" key="3">
    <source>
        <dbReference type="Proteomes" id="UP000284548"/>
    </source>
</evidence>
<feature type="signal peptide" evidence="1">
    <location>
        <begin position="1"/>
        <end position="23"/>
    </location>
</feature>
<feature type="chain" id="PRO_5018782255" description="TonB-dependent receptor" evidence="1">
    <location>
        <begin position="24"/>
        <end position="701"/>
    </location>
</feature>
<dbReference type="Proteomes" id="UP000284548">
    <property type="component" value="Unassembled WGS sequence"/>
</dbReference>
<gene>
    <name evidence="2" type="ORF">DW192_10940</name>
</gene>
<name>A0A3R6HQS6_9BACT</name>
<evidence type="ECO:0000313" key="2">
    <source>
        <dbReference type="EMBL" id="RHH81031.1"/>
    </source>
</evidence>
<evidence type="ECO:0008006" key="4">
    <source>
        <dbReference type="Google" id="ProtNLM"/>
    </source>
</evidence>